<dbReference type="InterPro" id="IPR004276">
    <property type="entry name" value="GlycoTrans_28_N"/>
</dbReference>
<keyword evidence="2" id="KW-0808">Transferase</keyword>
<feature type="non-terminal residue" evidence="2">
    <location>
        <position position="77"/>
    </location>
</feature>
<name>U7Q9D6_9CYAN</name>
<sequence>MRLLIAASGTGGHLFPAIATAAQLQDYQIEWLGVPDRLETQLVPQQYPLHTISVQGFQQRFGLGTVRTFSRLKIGRA</sequence>
<dbReference type="SUPFAM" id="SSF53756">
    <property type="entry name" value="UDP-Glycosyltransferase/glycogen phosphorylase"/>
    <property type="match status" value="1"/>
</dbReference>
<dbReference type="Gene3D" id="3.40.50.2000">
    <property type="entry name" value="Glycogen Phosphorylase B"/>
    <property type="match status" value="1"/>
</dbReference>
<dbReference type="EMBL" id="AUZM01000189">
    <property type="protein sequence ID" value="ERT03832.1"/>
    <property type="molecule type" value="Genomic_DNA"/>
</dbReference>
<dbReference type="GO" id="GO:0016758">
    <property type="term" value="F:hexosyltransferase activity"/>
    <property type="evidence" value="ECO:0007669"/>
    <property type="project" value="InterPro"/>
</dbReference>
<accession>U7Q9D6</accession>
<protein>
    <submittedName>
        <fullName evidence="2">Glycosyltransferase family 28 N-terminal domain protein</fullName>
    </submittedName>
</protein>
<dbReference type="Pfam" id="PF03033">
    <property type="entry name" value="Glyco_transf_28"/>
    <property type="match status" value="1"/>
</dbReference>
<dbReference type="Proteomes" id="UP000017127">
    <property type="component" value="Unassembled WGS sequence"/>
</dbReference>
<comment type="caution">
    <text evidence="2">The sequence shown here is derived from an EMBL/GenBank/DDBJ whole genome shotgun (WGS) entry which is preliminary data.</text>
</comment>
<reference evidence="2 3" key="1">
    <citation type="journal article" date="2013" name="Front. Microbiol.">
        <title>Comparative genomic analyses of the cyanobacterium, Lyngbya aestuarii BL J, a powerful hydrogen producer.</title>
        <authorList>
            <person name="Kothari A."/>
            <person name="Vaughn M."/>
            <person name="Garcia-Pichel F."/>
        </authorList>
    </citation>
    <scope>NUCLEOTIDE SEQUENCE [LARGE SCALE GENOMIC DNA]</scope>
    <source>
        <strain evidence="2 3">BL J</strain>
    </source>
</reference>
<evidence type="ECO:0000313" key="2">
    <source>
        <dbReference type="EMBL" id="ERT03832.1"/>
    </source>
</evidence>
<evidence type="ECO:0000259" key="1">
    <source>
        <dbReference type="Pfam" id="PF03033"/>
    </source>
</evidence>
<evidence type="ECO:0000313" key="3">
    <source>
        <dbReference type="Proteomes" id="UP000017127"/>
    </source>
</evidence>
<dbReference type="GO" id="GO:1901137">
    <property type="term" value="P:carbohydrate derivative biosynthetic process"/>
    <property type="evidence" value="ECO:0007669"/>
    <property type="project" value="UniProtKB-ARBA"/>
</dbReference>
<dbReference type="AlphaFoldDB" id="U7Q9D6"/>
<dbReference type="RefSeq" id="WP_023069832.1">
    <property type="nucleotide sequence ID" value="NZ_AUZM01000189.1"/>
</dbReference>
<gene>
    <name evidence="2" type="ORF">M595_6229</name>
</gene>
<organism evidence="2 3">
    <name type="scientific">Lyngbya aestuarii BL J</name>
    <dbReference type="NCBI Taxonomy" id="1348334"/>
    <lineage>
        <taxon>Bacteria</taxon>
        <taxon>Bacillati</taxon>
        <taxon>Cyanobacteriota</taxon>
        <taxon>Cyanophyceae</taxon>
        <taxon>Oscillatoriophycideae</taxon>
        <taxon>Oscillatoriales</taxon>
        <taxon>Microcoleaceae</taxon>
        <taxon>Lyngbya</taxon>
    </lineage>
</organism>
<dbReference type="OrthoDB" id="9808936at2"/>
<keyword evidence="3" id="KW-1185">Reference proteome</keyword>
<feature type="domain" description="Glycosyltransferase family 28 N-terminal" evidence="1">
    <location>
        <begin position="4"/>
        <end position="72"/>
    </location>
</feature>
<dbReference type="GO" id="GO:0005975">
    <property type="term" value="P:carbohydrate metabolic process"/>
    <property type="evidence" value="ECO:0007669"/>
    <property type="project" value="InterPro"/>
</dbReference>
<proteinExistence type="predicted"/>